<dbReference type="AlphaFoldDB" id="A0A8S3WDH7"/>
<evidence type="ECO:0000313" key="2">
    <source>
        <dbReference type="EMBL" id="CAG4952685.1"/>
    </source>
</evidence>
<feature type="compositionally biased region" description="Polar residues" evidence="1">
    <location>
        <begin position="422"/>
        <end position="439"/>
    </location>
</feature>
<feature type="region of interest" description="Disordered" evidence="1">
    <location>
        <begin position="315"/>
        <end position="351"/>
    </location>
</feature>
<evidence type="ECO:0000313" key="3">
    <source>
        <dbReference type="Proteomes" id="UP000691718"/>
    </source>
</evidence>
<sequence>MLRPGYRPPIRKTIGDRLLNQIYMEEKKISDTKLNGKYVCMSVNGWSNVHNDPIICVSLTTNTGEVYLYESIDTSGSPHTADYLTDLASNLIKKCKNDHECQEEQGKQLILPQDVDWNTFTDCLESYLAAWPKLIKICEENKGNIDRVVAQKVSNIIIKRSAEDMLQISKPISVALDRLQASYAILSDTVQCFKELEATFGSNGASAEQINALKMRKNQAITPAHLLAFLIDPIKNNHKLTTEERVSAMDFALKFNQNIGLIQLIIKYEARSELFIEFMFTEEILKNVSFSIMTSRKLLPLLIARMLLEEEDFSASEELSDSETEDNLEVNAVESDNQTEESSGSSDDEVVQEQISLALMDDVLEPQTGQKLMNRRDFMKKVHSQLVLFEPWLKIRLEIRTMPTHIKNKIKNILGSGHDEGQGQSQPQPSNDLQITEAPNSRKRKICSLCSYTKRRMTFIMR</sequence>
<dbReference type="EMBL" id="CAJQZP010000287">
    <property type="protein sequence ID" value="CAG4952685.1"/>
    <property type="molecule type" value="Genomic_DNA"/>
</dbReference>
<feature type="region of interest" description="Disordered" evidence="1">
    <location>
        <begin position="413"/>
        <end position="439"/>
    </location>
</feature>
<gene>
    <name evidence="2" type="ORF">PAPOLLO_LOCUS4682</name>
</gene>
<reference evidence="2" key="1">
    <citation type="submission" date="2021-04" db="EMBL/GenBank/DDBJ databases">
        <authorList>
            <person name="Tunstrom K."/>
        </authorList>
    </citation>
    <scope>NUCLEOTIDE SEQUENCE</scope>
</reference>
<accession>A0A8S3WDH7</accession>
<evidence type="ECO:0000256" key="1">
    <source>
        <dbReference type="SAM" id="MobiDB-lite"/>
    </source>
</evidence>
<protein>
    <submittedName>
        <fullName evidence="2">(apollo) hypothetical protein</fullName>
    </submittedName>
</protein>
<feature type="compositionally biased region" description="Acidic residues" evidence="1">
    <location>
        <begin position="315"/>
        <end position="328"/>
    </location>
</feature>
<dbReference type="OrthoDB" id="4951847at2759"/>
<proteinExistence type="predicted"/>
<name>A0A8S3WDH7_PARAO</name>
<dbReference type="Proteomes" id="UP000691718">
    <property type="component" value="Unassembled WGS sequence"/>
</dbReference>
<comment type="caution">
    <text evidence="2">The sequence shown here is derived from an EMBL/GenBank/DDBJ whole genome shotgun (WGS) entry which is preliminary data.</text>
</comment>
<keyword evidence="3" id="KW-1185">Reference proteome</keyword>
<organism evidence="2 3">
    <name type="scientific">Parnassius apollo</name>
    <name type="common">Apollo butterfly</name>
    <name type="synonym">Papilio apollo</name>
    <dbReference type="NCBI Taxonomy" id="110799"/>
    <lineage>
        <taxon>Eukaryota</taxon>
        <taxon>Metazoa</taxon>
        <taxon>Ecdysozoa</taxon>
        <taxon>Arthropoda</taxon>
        <taxon>Hexapoda</taxon>
        <taxon>Insecta</taxon>
        <taxon>Pterygota</taxon>
        <taxon>Neoptera</taxon>
        <taxon>Endopterygota</taxon>
        <taxon>Lepidoptera</taxon>
        <taxon>Glossata</taxon>
        <taxon>Ditrysia</taxon>
        <taxon>Papilionoidea</taxon>
        <taxon>Papilionidae</taxon>
        <taxon>Parnassiinae</taxon>
        <taxon>Parnassini</taxon>
        <taxon>Parnassius</taxon>
        <taxon>Parnassius</taxon>
    </lineage>
</organism>